<gene>
    <name evidence="8" type="ORF">N309_06611</name>
</gene>
<dbReference type="Proteomes" id="UP000053641">
    <property type="component" value="Unassembled WGS sequence"/>
</dbReference>
<dbReference type="CDD" id="cd09541">
    <property type="entry name" value="SAM_KIF24-like"/>
    <property type="match status" value="1"/>
</dbReference>
<evidence type="ECO:0000256" key="6">
    <source>
        <dbReference type="SAM" id="MobiDB-lite"/>
    </source>
</evidence>
<dbReference type="PRINTS" id="PR00380">
    <property type="entry name" value="KINESINHEAVY"/>
</dbReference>
<keyword evidence="3" id="KW-0067">ATP-binding</keyword>
<evidence type="ECO:0000313" key="9">
    <source>
        <dbReference type="Proteomes" id="UP000053641"/>
    </source>
</evidence>
<evidence type="ECO:0000256" key="5">
    <source>
        <dbReference type="PROSITE-ProRule" id="PRU00283"/>
    </source>
</evidence>
<dbReference type="Gene3D" id="3.40.850.10">
    <property type="entry name" value="Kinesin motor domain"/>
    <property type="match status" value="1"/>
</dbReference>
<comment type="similarity">
    <text evidence="5">Belongs to the TRAFAC class myosin-kinesin ATPase superfamily. Kinesin family.</text>
</comment>
<dbReference type="InterPro" id="IPR001752">
    <property type="entry name" value="Kinesin_motor_dom"/>
</dbReference>
<evidence type="ECO:0000313" key="8">
    <source>
        <dbReference type="EMBL" id="KGL76349.1"/>
    </source>
</evidence>
<dbReference type="PROSITE" id="PS00411">
    <property type="entry name" value="KINESIN_MOTOR_1"/>
    <property type="match status" value="1"/>
</dbReference>
<protein>
    <submittedName>
        <fullName evidence="8">Kinesin-like KIF24</fullName>
    </submittedName>
</protein>
<dbReference type="SMART" id="SM00129">
    <property type="entry name" value="KISc"/>
    <property type="match status" value="1"/>
</dbReference>
<feature type="domain" description="Kinesin motor" evidence="7">
    <location>
        <begin position="267"/>
        <end position="410"/>
    </location>
</feature>
<dbReference type="GO" id="GO:0003777">
    <property type="term" value="F:microtubule motor activity"/>
    <property type="evidence" value="ECO:0007669"/>
    <property type="project" value="InterPro"/>
</dbReference>
<feature type="region of interest" description="Disordered" evidence="6">
    <location>
        <begin position="670"/>
        <end position="694"/>
    </location>
</feature>
<organism evidence="8 9">
    <name type="scientific">Tinamus guttatus</name>
    <name type="common">White-throated tinamou</name>
    <dbReference type="NCBI Taxonomy" id="94827"/>
    <lineage>
        <taxon>Eukaryota</taxon>
        <taxon>Metazoa</taxon>
        <taxon>Chordata</taxon>
        <taxon>Craniata</taxon>
        <taxon>Vertebrata</taxon>
        <taxon>Euteleostomi</taxon>
        <taxon>Archelosauria</taxon>
        <taxon>Archosauria</taxon>
        <taxon>Dinosauria</taxon>
        <taxon>Saurischia</taxon>
        <taxon>Theropoda</taxon>
        <taxon>Coelurosauria</taxon>
        <taxon>Aves</taxon>
        <taxon>Palaeognathae</taxon>
        <taxon>Tinamiformes</taxon>
        <taxon>Tinamidae</taxon>
        <taxon>Tinamus</taxon>
    </lineage>
</organism>
<feature type="compositionally biased region" description="Polar residues" evidence="6">
    <location>
        <begin position="1177"/>
        <end position="1194"/>
    </location>
</feature>
<accession>A0A099Z1I8</accession>
<evidence type="ECO:0000259" key="7">
    <source>
        <dbReference type="PROSITE" id="PS50067"/>
    </source>
</evidence>
<keyword evidence="2" id="KW-0547">Nucleotide-binding</keyword>
<dbReference type="InterPro" id="IPR019821">
    <property type="entry name" value="Kinesin_motor_CS"/>
</dbReference>
<comment type="caution">
    <text evidence="5">Lacks conserved residue(s) required for the propagation of feature annotation.</text>
</comment>
<dbReference type="InterPro" id="IPR036961">
    <property type="entry name" value="Kinesin_motor_dom_sf"/>
</dbReference>
<evidence type="ECO:0000256" key="2">
    <source>
        <dbReference type="ARBA" id="ARBA00022741"/>
    </source>
</evidence>
<evidence type="ECO:0000256" key="4">
    <source>
        <dbReference type="ARBA" id="ARBA00023212"/>
    </source>
</evidence>
<dbReference type="STRING" id="94827.A0A099Z1I8"/>
<feature type="region of interest" description="Disordered" evidence="6">
    <location>
        <begin position="1160"/>
        <end position="1207"/>
    </location>
</feature>
<dbReference type="GO" id="GO:0007019">
    <property type="term" value="P:microtubule depolymerization"/>
    <property type="evidence" value="ECO:0007669"/>
    <property type="project" value="TreeGrafter"/>
</dbReference>
<dbReference type="SUPFAM" id="SSF52540">
    <property type="entry name" value="P-loop containing nucleoside triphosphate hydrolases"/>
    <property type="match status" value="1"/>
</dbReference>
<feature type="region of interest" description="Disordered" evidence="6">
    <location>
        <begin position="713"/>
        <end position="732"/>
    </location>
</feature>
<dbReference type="GO" id="GO:0008017">
    <property type="term" value="F:microtubule binding"/>
    <property type="evidence" value="ECO:0007669"/>
    <property type="project" value="InterPro"/>
</dbReference>
<feature type="region of interest" description="Disordered" evidence="6">
    <location>
        <begin position="547"/>
        <end position="574"/>
    </location>
</feature>
<dbReference type="FunFam" id="1.10.150.50:FF:000052">
    <property type="entry name" value="Kinesin family member 24"/>
    <property type="match status" value="1"/>
</dbReference>
<dbReference type="InterPro" id="IPR013761">
    <property type="entry name" value="SAM/pointed_sf"/>
</dbReference>
<keyword evidence="4" id="KW-0206">Cytoskeleton</keyword>
<proteinExistence type="inferred from homology"/>
<name>A0A099Z1I8_TINGU</name>
<dbReference type="InterPro" id="IPR027417">
    <property type="entry name" value="P-loop_NTPase"/>
</dbReference>
<keyword evidence="9" id="KW-1185">Reference proteome</keyword>
<dbReference type="EMBL" id="KL888999">
    <property type="protein sequence ID" value="KGL76349.1"/>
    <property type="molecule type" value="Genomic_DNA"/>
</dbReference>
<dbReference type="PANTHER" id="PTHR47971:SF20">
    <property type="entry name" value="KINESIN-LIKE PROTEIN KIF24"/>
    <property type="match status" value="1"/>
</dbReference>
<evidence type="ECO:0000256" key="3">
    <source>
        <dbReference type="ARBA" id="ARBA00022840"/>
    </source>
</evidence>
<dbReference type="Gene3D" id="1.10.150.50">
    <property type="entry name" value="Transcription Factor, Ets-1"/>
    <property type="match status" value="1"/>
</dbReference>
<dbReference type="InterPro" id="IPR027640">
    <property type="entry name" value="Kinesin-like_fam"/>
</dbReference>
<reference evidence="8 9" key="1">
    <citation type="submission" date="2014-06" db="EMBL/GenBank/DDBJ databases">
        <title>Genome evolution of avian class.</title>
        <authorList>
            <person name="Zhang G."/>
            <person name="Li C."/>
        </authorList>
    </citation>
    <scope>NUCLEOTIDE SEQUENCE [LARGE SCALE GENOMIC DNA]</scope>
    <source>
        <strain evidence="8">BGI_N309</strain>
    </source>
</reference>
<keyword evidence="4" id="KW-0963">Cytoplasm</keyword>
<feature type="region of interest" description="Disordered" evidence="6">
    <location>
        <begin position="420"/>
        <end position="506"/>
    </location>
</feature>
<dbReference type="Pfam" id="PF00225">
    <property type="entry name" value="Kinesin"/>
    <property type="match status" value="1"/>
</dbReference>
<dbReference type="GO" id="GO:0005874">
    <property type="term" value="C:microtubule"/>
    <property type="evidence" value="ECO:0007669"/>
    <property type="project" value="TreeGrafter"/>
</dbReference>
<feature type="region of interest" description="Disordered" evidence="6">
    <location>
        <begin position="919"/>
        <end position="941"/>
    </location>
</feature>
<dbReference type="FunFam" id="3.40.850.10:FF:000071">
    <property type="entry name" value="Kinesin-like KIF24"/>
    <property type="match status" value="1"/>
</dbReference>
<evidence type="ECO:0000256" key="1">
    <source>
        <dbReference type="ARBA" id="ARBA00004245"/>
    </source>
</evidence>
<comment type="subcellular location">
    <subcellularLocation>
        <location evidence="1">Cytoplasm</location>
        <location evidence="1">Cytoskeleton</location>
    </subcellularLocation>
</comment>
<sequence length="1284" mass="143007">MASCLYECLCEAELEKYYPHFAAFGLQKIDELAKVSMKDYTKLGVHNMNDRKRLFQLIRIIKIMQEEEDRADLHKQDFQTSGLIVEPQVTRSGPRRQLHFESFFDKNAGAAKDSELESYGPSDFCANEERDSLVEMLGHIPPHDSELIRITRRDLNTPGICTKNELDHTTVSDDIAPLLGDSETPIIQRITHISGYNYGLPHSCIRSSTSEKETPWTESEKIRVCVRKRPLGLREERRGEVNIITVKNKETLLLHEKKEAVDLTQYILQVILKGGKERSTGATGVNSDSSRSHAIIQIQIKDTANRTFGRISFIDLAGSERAADARDSDRQTKMEGAEINQSLLALKECIRALDQEHAHTPFRQSKLTQVLKDSFIGNSKTCMIANVSPSHIATEHTLNTLRYADRVKELKKGIKCSTPVTNRRRIAGSASPKRIQNSPSLPPGEKSSPKKVKLGLQHPSAAAKTKPCPSALQPPGVPFTSTPRGVSKGHSCRANPSSPWFHHTSPVKGVLRMGQPLKKKADDLSPHSATPHIAKDFIIKNAALSEAKESGQRDRNMQDKPPGQSPKVQTVQPVQKQLVSREDFSCGDGNQSSDDSQEWGNAFAKQCVETWTNLSPFQKEREEHLRLYHQQFQQPPILQQKLNYQPLERFLTQYKPQEIQVQQELSFTPTEAQSKEGMQLEDLDDSDFSEDSFSPVCSQKSVKRRSPSECSQHSFFLHQREQGTEEKQKDQKRQDLLFKYSFPMQEHELDDSWDCSRGCPKTEESIKNTSGCKTPSDWSYDLTIESPPSNTAEKPYCLQDDFACNWKNGKDFPDDLKQYKPKHQCLINSSETPLIPEKEAPNPCVSPISKSGTPEYREINLLHRQKEEPTLDRPAALAGDMKWRTRKNGVGQCGASGPCSELSSEAAAPLTMSLLDHEEATDTETVSSNHEKSPHKKQVMEGNIPGAQKGPREEAWQCTRNRALTDSMLELGEPTRRAGRGCVLQRFPQPGDKWFSPAGCCVKPCCCLLASGSSNQGTLHGLFAGSETLTEASATESRDSTGEREGGFLLRNSACRGYADRRQRDADVRDITDNLGESNPNQGHGVEPDISEKGYFSGMPCFPSGGNMDHAAQCPSQEGSRLLQPRSGLSRSEDTAKSSFRNEEIGLLKNKWMQSVFTKEPLPDSESAAKEIKPPANANSPSGLPGTISPSSASEMGEQQREALEKAQQAVIRAHRQQLDEMAALCLKEECLINQVSAMDFQSFVTKLDEILVLKSRCIQTMRAQLKLCSAAGTNTAMQAPPPV</sequence>
<feature type="region of interest" description="Disordered" evidence="6">
    <location>
        <begin position="1107"/>
        <end position="1138"/>
    </location>
</feature>
<feature type="compositionally biased region" description="Basic and acidic residues" evidence="6">
    <location>
        <begin position="547"/>
        <end position="558"/>
    </location>
</feature>
<dbReference type="GO" id="GO:0005524">
    <property type="term" value="F:ATP binding"/>
    <property type="evidence" value="ECO:0007669"/>
    <property type="project" value="UniProtKB-KW"/>
</dbReference>
<dbReference type="PANTHER" id="PTHR47971">
    <property type="entry name" value="KINESIN-RELATED PROTEIN 6"/>
    <property type="match status" value="1"/>
</dbReference>
<dbReference type="GO" id="GO:0007018">
    <property type="term" value="P:microtubule-based movement"/>
    <property type="evidence" value="ECO:0007669"/>
    <property type="project" value="InterPro"/>
</dbReference>
<feature type="compositionally biased region" description="Acidic residues" evidence="6">
    <location>
        <begin position="679"/>
        <end position="690"/>
    </location>
</feature>
<dbReference type="PROSITE" id="PS50067">
    <property type="entry name" value="KINESIN_MOTOR_2"/>
    <property type="match status" value="1"/>
</dbReference>
<feature type="compositionally biased region" description="Basic and acidic residues" evidence="6">
    <location>
        <begin position="718"/>
        <end position="732"/>
    </location>
</feature>
<dbReference type="SUPFAM" id="SSF47769">
    <property type="entry name" value="SAM/Pointed domain"/>
    <property type="match status" value="1"/>
</dbReference>
<feature type="region of interest" description="Disordered" evidence="6">
    <location>
        <begin position="1071"/>
        <end position="1092"/>
    </location>
</feature>